<dbReference type="SUPFAM" id="SSF52518">
    <property type="entry name" value="Thiamin diphosphate-binding fold (THDP-binding)"/>
    <property type="match status" value="1"/>
</dbReference>
<evidence type="ECO:0000256" key="1">
    <source>
        <dbReference type="ARBA" id="ARBA00001964"/>
    </source>
</evidence>
<comment type="cofactor">
    <cofactor evidence="1">
        <name>thiamine diphosphate</name>
        <dbReference type="ChEBI" id="CHEBI:58937"/>
    </cofactor>
</comment>
<dbReference type="GO" id="GO:0016624">
    <property type="term" value="F:oxidoreductase activity, acting on the aldehyde or oxo group of donors, disulfide as acceptor"/>
    <property type="evidence" value="ECO:0007669"/>
    <property type="project" value="InterPro"/>
</dbReference>
<evidence type="ECO:0000313" key="8">
    <source>
        <dbReference type="Proteomes" id="UP000037510"/>
    </source>
</evidence>
<dbReference type="PANTHER" id="PTHR23152:SF4">
    <property type="entry name" value="2-OXOADIPATE DEHYDROGENASE COMPLEX COMPONENT E1"/>
    <property type="match status" value="1"/>
</dbReference>
<dbReference type="AlphaFoldDB" id="A0A0L7LCF0"/>
<dbReference type="InterPro" id="IPR029061">
    <property type="entry name" value="THDP-binding"/>
</dbReference>
<dbReference type="InterPro" id="IPR011603">
    <property type="entry name" value="2oxoglutarate_DH_E1"/>
</dbReference>
<dbReference type="STRING" id="104452.A0A0L7LCF0"/>
<evidence type="ECO:0000256" key="3">
    <source>
        <dbReference type="ARBA" id="ARBA00022946"/>
    </source>
</evidence>
<sequence>VHGDAAFTGQGVNQETLMLSQAPHFNVGGSLHIVRGRSCRYVTDLAKTIAAPVIHVNGDHPEDVFIDYNCFRRWGHNEVDDPTFTNPLLYKVIHGRKSIPDMYADRLMSEGVITKDDIDSTTAEYTKFLQSQYESVASYKPEVTYYQEQWACMAAAPKSVETWDTGVDVGMLKTIGQASVRTPSEFNVHPHLAKTHVKNRLNKLAVEKDLDWATAEALAFGKKKKTLYSNAMAKKRM</sequence>
<keyword evidence="3" id="KW-0809">Transit peptide</keyword>
<keyword evidence="5" id="KW-0786">Thiamine pyrophosphate</keyword>
<dbReference type="PANTHER" id="PTHR23152">
    <property type="entry name" value="2-OXOGLUTARATE DEHYDROGENASE"/>
    <property type="match status" value="1"/>
</dbReference>
<accession>A0A0L7LCF0</accession>
<proteinExistence type="inferred from homology"/>
<dbReference type="Proteomes" id="UP000037510">
    <property type="component" value="Unassembled WGS sequence"/>
</dbReference>
<evidence type="ECO:0000256" key="4">
    <source>
        <dbReference type="ARBA" id="ARBA00023002"/>
    </source>
</evidence>
<name>A0A0L7LCF0_OPEBR</name>
<gene>
    <name evidence="7" type="ORF">OBRU01_11692</name>
</gene>
<reference evidence="7 8" key="1">
    <citation type="journal article" date="2015" name="Genome Biol. Evol.">
        <title>The genome of winter moth (Operophtera brumata) provides a genomic perspective on sexual dimorphism and phenology.</title>
        <authorList>
            <person name="Derks M.F."/>
            <person name="Smit S."/>
            <person name="Salis L."/>
            <person name="Schijlen E."/>
            <person name="Bossers A."/>
            <person name="Mateman C."/>
            <person name="Pijl A.S."/>
            <person name="de Ridder D."/>
            <person name="Groenen M.A."/>
            <person name="Visser M.E."/>
            <person name="Megens H.J."/>
        </authorList>
    </citation>
    <scope>NUCLEOTIDE SEQUENCE [LARGE SCALE GENOMIC DNA]</scope>
    <source>
        <strain evidence="7">WM2013NL</strain>
        <tissue evidence="7">Head and thorax</tissue>
    </source>
</reference>
<evidence type="ECO:0000256" key="5">
    <source>
        <dbReference type="ARBA" id="ARBA00023052"/>
    </source>
</evidence>
<comment type="caution">
    <text evidence="7">The sequence shown here is derived from an EMBL/GenBank/DDBJ whole genome shotgun (WGS) entry which is preliminary data.</text>
</comment>
<protein>
    <submittedName>
        <fullName evidence="7">2-oxoglutarate dehydrogenase</fullName>
    </submittedName>
</protein>
<organism evidence="7 8">
    <name type="scientific">Operophtera brumata</name>
    <name type="common">Winter moth</name>
    <name type="synonym">Phalaena brumata</name>
    <dbReference type="NCBI Taxonomy" id="104452"/>
    <lineage>
        <taxon>Eukaryota</taxon>
        <taxon>Metazoa</taxon>
        <taxon>Ecdysozoa</taxon>
        <taxon>Arthropoda</taxon>
        <taxon>Hexapoda</taxon>
        <taxon>Insecta</taxon>
        <taxon>Pterygota</taxon>
        <taxon>Neoptera</taxon>
        <taxon>Endopterygota</taxon>
        <taxon>Lepidoptera</taxon>
        <taxon>Glossata</taxon>
        <taxon>Ditrysia</taxon>
        <taxon>Geometroidea</taxon>
        <taxon>Geometridae</taxon>
        <taxon>Larentiinae</taxon>
        <taxon>Operophtera</taxon>
    </lineage>
</organism>
<keyword evidence="4" id="KW-0560">Oxidoreductase</keyword>
<dbReference type="Gene3D" id="3.40.50.970">
    <property type="match status" value="1"/>
</dbReference>
<evidence type="ECO:0000256" key="2">
    <source>
        <dbReference type="ARBA" id="ARBA00006936"/>
    </source>
</evidence>
<dbReference type="GO" id="GO:0030976">
    <property type="term" value="F:thiamine pyrophosphate binding"/>
    <property type="evidence" value="ECO:0007669"/>
    <property type="project" value="InterPro"/>
</dbReference>
<comment type="similarity">
    <text evidence="2">Belongs to the alpha-ketoglutarate dehydrogenase family.</text>
</comment>
<feature type="domain" description="Dehydrogenase E1 component" evidence="6">
    <location>
        <begin position="63"/>
        <end position="140"/>
    </location>
</feature>
<dbReference type="InterPro" id="IPR001017">
    <property type="entry name" value="DH_E1"/>
</dbReference>
<feature type="non-terminal residue" evidence="7">
    <location>
        <position position="1"/>
    </location>
</feature>
<evidence type="ECO:0000313" key="7">
    <source>
        <dbReference type="EMBL" id="KOB72871.1"/>
    </source>
</evidence>
<keyword evidence="8" id="KW-1185">Reference proteome</keyword>
<evidence type="ECO:0000259" key="6">
    <source>
        <dbReference type="Pfam" id="PF00676"/>
    </source>
</evidence>
<dbReference type="Pfam" id="PF00676">
    <property type="entry name" value="E1_dh"/>
    <property type="match status" value="1"/>
</dbReference>
<dbReference type="EMBL" id="JTDY01001792">
    <property type="protein sequence ID" value="KOB72871.1"/>
    <property type="molecule type" value="Genomic_DNA"/>
</dbReference>
<dbReference type="Gene3D" id="3.40.50.12470">
    <property type="match status" value="1"/>
</dbReference>